<organism evidence="2 3">
    <name type="scientific">Haloferula chungangensis</name>
    <dbReference type="NCBI Taxonomy" id="1048331"/>
    <lineage>
        <taxon>Bacteria</taxon>
        <taxon>Pseudomonadati</taxon>
        <taxon>Verrucomicrobiota</taxon>
        <taxon>Verrucomicrobiia</taxon>
        <taxon>Verrucomicrobiales</taxon>
        <taxon>Verrucomicrobiaceae</taxon>
        <taxon>Haloferula</taxon>
    </lineage>
</organism>
<comment type="caution">
    <text evidence="2">The sequence shown here is derived from an EMBL/GenBank/DDBJ whole genome shotgun (WGS) entry which is preliminary data.</text>
</comment>
<dbReference type="SUPFAM" id="SSF89447">
    <property type="entry name" value="AbrB/MazE/MraZ-like"/>
    <property type="match status" value="1"/>
</dbReference>
<proteinExistence type="predicted"/>
<name>A0ABW2L7A2_9BACT</name>
<keyword evidence="3" id="KW-1185">Reference proteome</keyword>
<protein>
    <submittedName>
        <fullName evidence="2">Antitoxin</fullName>
    </submittedName>
</protein>
<accession>A0ABW2L7A2</accession>
<sequence length="77" mass="8752">METTTVFRSGNSLAVRLPKGFTLPIGRVIITKDEAGIHLMPTTNNWPDDLEKMFPREPKLDGWERPDQGEAAEARDW</sequence>
<reference evidence="3" key="1">
    <citation type="journal article" date="2019" name="Int. J. Syst. Evol. Microbiol.">
        <title>The Global Catalogue of Microorganisms (GCM) 10K type strain sequencing project: providing services to taxonomists for standard genome sequencing and annotation.</title>
        <authorList>
            <consortium name="The Broad Institute Genomics Platform"/>
            <consortium name="The Broad Institute Genome Sequencing Center for Infectious Disease"/>
            <person name="Wu L."/>
            <person name="Ma J."/>
        </authorList>
    </citation>
    <scope>NUCLEOTIDE SEQUENCE [LARGE SCALE GENOMIC DNA]</scope>
    <source>
        <strain evidence="3">CGMCC 4.1467</strain>
    </source>
</reference>
<evidence type="ECO:0000313" key="2">
    <source>
        <dbReference type="EMBL" id="MFC7338268.1"/>
    </source>
</evidence>
<feature type="region of interest" description="Disordered" evidence="1">
    <location>
        <begin position="57"/>
        <end position="77"/>
    </location>
</feature>
<dbReference type="EMBL" id="JBHTBS010000007">
    <property type="protein sequence ID" value="MFC7338268.1"/>
    <property type="molecule type" value="Genomic_DNA"/>
</dbReference>
<evidence type="ECO:0000256" key="1">
    <source>
        <dbReference type="SAM" id="MobiDB-lite"/>
    </source>
</evidence>
<dbReference type="Proteomes" id="UP001596472">
    <property type="component" value="Unassembled WGS sequence"/>
</dbReference>
<gene>
    <name evidence="2" type="ORF">ACFQY0_13825</name>
</gene>
<dbReference type="Gene3D" id="2.10.260.10">
    <property type="match status" value="1"/>
</dbReference>
<evidence type="ECO:0000313" key="3">
    <source>
        <dbReference type="Proteomes" id="UP001596472"/>
    </source>
</evidence>
<dbReference type="InterPro" id="IPR037914">
    <property type="entry name" value="SpoVT-AbrB_sf"/>
</dbReference>
<dbReference type="RefSeq" id="WP_379713397.1">
    <property type="nucleotide sequence ID" value="NZ_JBHTBS010000007.1"/>
</dbReference>